<evidence type="ECO:0000313" key="3">
    <source>
        <dbReference type="Proteomes" id="UP000316921"/>
    </source>
</evidence>
<evidence type="ECO:0000313" key="2">
    <source>
        <dbReference type="EMBL" id="QDU70121.1"/>
    </source>
</evidence>
<keyword evidence="3" id="KW-1185">Reference proteome</keyword>
<protein>
    <submittedName>
        <fullName evidence="2">Uncharacterized protein</fullName>
    </submittedName>
</protein>
<dbReference type="Proteomes" id="UP000316921">
    <property type="component" value="Chromosome"/>
</dbReference>
<evidence type="ECO:0000256" key="1">
    <source>
        <dbReference type="SAM" id="SignalP"/>
    </source>
</evidence>
<feature type="chain" id="PRO_5022138900" evidence="1">
    <location>
        <begin position="19"/>
        <end position="744"/>
    </location>
</feature>
<proteinExistence type="predicted"/>
<feature type="signal peptide" evidence="1">
    <location>
        <begin position="1"/>
        <end position="18"/>
    </location>
</feature>
<dbReference type="EMBL" id="CP036287">
    <property type="protein sequence ID" value="QDU70121.1"/>
    <property type="molecule type" value="Genomic_DNA"/>
</dbReference>
<accession>A0A518BT20</accession>
<reference evidence="2 3" key="1">
    <citation type="submission" date="2019-02" db="EMBL/GenBank/DDBJ databases">
        <title>Deep-cultivation of Planctomycetes and their phenomic and genomic characterization uncovers novel biology.</title>
        <authorList>
            <person name="Wiegand S."/>
            <person name="Jogler M."/>
            <person name="Boedeker C."/>
            <person name="Pinto D."/>
            <person name="Vollmers J."/>
            <person name="Rivas-Marin E."/>
            <person name="Kohn T."/>
            <person name="Peeters S.H."/>
            <person name="Heuer A."/>
            <person name="Rast P."/>
            <person name="Oberbeckmann S."/>
            <person name="Bunk B."/>
            <person name="Jeske O."/>
            <person name="Meyerdierks A."/>
            <person name="Storesund J.E."/>
            <person name="Kallscheuer N."/>
            <person name="Luecker S."/>
            <person name="Lage O.M."/>
            <person name="Pohl T."/>
            <person name="Merkel B.J."/>
            <person name="Hornburger P."/>
            <person name="Mueller R.-W."/>
            <person name="Bruemmer F."/>
            <person name="Labrenz M."/>
            <person name="Spormann A.M."/>
            <person name="Op den Camp H."/>
            <person name="Overmann J."/>
            <person name="Amann R."/>
            <person name="Jetten M.S.M."/>
            <person name="Mascher T."/>
            <person name="Medema M.H."/>
            <person name="Devos D.P."/>
            <person name="Kaster A.-K."/>
            <person name="Ovreas L."/>
            <person name="Rohde M."/>
            <person name="Galperin M.Y."/>
            <person name="Jogler C."/>
        </authorList>
    </citation>
    <scope>NUCLEOTIDE SEQUENCE [LARGE SCALE GENOMIC DNA]</scope>
    <source>
        <strain evidence="2 3">Pla133</strain>
    </source>
</reference>
<dbReference type="AlphaFoldDB" id="A0A518BT20"/>
<gene>
    <name evidence="2" type="ORF">Pla133_52440</name>
</gene>
<keyword evidence="1" id="KW-0732">Signal</keyword>
<dbReference type="KEGG" id="pbap:Pla133_52440"/>
<organism evidence="2 3">
    <name type="scientific">Engelhardtia mirabilis</name>
    <dbReference type="NCBI Taxonomy" id="2528011"/>
    <lineage>
        <taxon>Bacteria</taxon>
        <taxon>Pseudomonadati</taxon>
        <taxon>Planctomycetota</taxon>
        <taxon>Planctomycetia</taxon>
        <taxon>Planctomycetia incertae sedis</taxon>
        <taxon>Engelhardtia</taxon>
    </lineage>
</organism>
<name>A0A518BT20_9BACT</name>
<sequence length="744" mass="77158" precursor="true">MRLHATLLGATLGLPAIAAAQTPLGTNLLTNPSFDSGLAGWSTLASSSTTVSYDAPGYPSTALSQLIGGGGRMLADLGGDAIVEQVVSLVGLPVGAHLHAGGFVGGAADDDARLVVRFLDAGGLEVARQNLDYATPQNRNFETVLLRREKRIAIPAAAKKAAIRVEFRDFWSGTYGAADELFAIVDAGSPLPAPVPLDTDLVTNGSFESGWSFGSPLTPTTIAGWEGHSGSSTVVGPYSDLIPWSPITLISCLIGGGIPNFSCQPGGAGNVLHHNGDAVLRQRIDVRGNAPDFAQFGQRALAIDSFLGGHAEESDRVSVQVTFRDSNLNSLAPLPALGPVTRALRNEETALLPRSNQFPVQPGTAYIDIDLVFEDEWSGSYASADLIEARLVVPTAPTPPPLGVNLIANPGFEVGSLPGSPLQLTVEKGWNGIYDRHSVVNGYGSEVFVPSSSFAATNGLGGQLVRDGDGDAGLQQRIDVSHLKSQIDLGQIEAYAGAWLGGYANEVDAARVEITCLTIAGVQVPGAGGLRILGPVTAADRGNQTTLLERFDVFPLPASTDSILVEVIFDDQWSGTYALADEIEFVLFSTDTGNPVKLPGTNEDLRLFTGVNGPTTSGPGNESKLASTGDVVGFEVLSPLGTYELGPMLVGATVYAPPASFQLLLPDVWLDTSNVVLILGGIGCGGIGCSVVAPGGSYGNFPIPSDLAGSVIRIQALAFAPPSLSAVPANGAYASTEAHEIFVQ</sequence>